<comment type="subcellular location">
    <subcellularLocation>
        <location evidence="1">Cell membrane</location>
        <topology evidence="1">Multi-pass membrane protein</topology>
    </subcellularLocation>
</comment>
<evidence type="ECO:0000256" key="8">
    <source>
        <dbReference type="SAM" id="Phobius"/>
    </source>
</evidence>
<feature type="transmembrane region" description="Helical" evidence="8">
    <location>
        <begin position="140"/>
        <end position="162"/>
    </location>
</feature>
<evidence type="ECO:0000256" key="7">
    <source>
        <dbReference type="ARBA" id="ARBA00023136"/>
    </source>
</evidence>
<dbReference type="InterPro" id="IPR017225">
    <property type="entry name" value="Cell_shape_determin_MreD_prd"/>
</dbReference>
<evidence type="ECO:0000256" key="6">
    <source>
        <dbReference type="ARBA" id="ARBA00022989"/>
    </source>
</evidence>
<accession>A0A3R5QS97</accession>
<gene>
    <name evidence="9" type="primary">mreD</name>
    <name evidence="9" type="ORF">C1I91_07560</name>
</gene>
<keyword evidence="4 8" id="KW-0812">Transmembrane</keyword>
<keyword evidence="3" id="KW-1003">Cell membrane</keyword>
<dbReference type="PIRSF" id="PIRSF037497">
    <property type="entry name" value="MreD_Clostridium/Treponema_prd"/>
    <property type="match status" value="1"/>
</dbReference>
<name>A0A3R5QS97_9CLOT</name>
<evidence type="ECO:0000313" key="9">
    <source>
        <dbReference type="EMBL" id="QAA31504.1"/>
    </source>
</evidence>
<dbReference type="Proteomes" id="UP000286268">
    <property type="component" value="Chromosome"/>
</dbReference>
<keyword evidence="5" id="KW-0133">Cell shape</keyword>
<dbReference type="InterPro" id="IPR007227">
    <property type="entry name" value="Cell_shape_determining_MreD"/>
</dbReference>
<feature type="transmembrane region" description="Helical" evidence="8">
    <location>
        <begin position="113"/>
        <end position="134"/>
    </location>
</feature>
<dbReference type="Pfam" id="PF04093">
    <property type="entry name" value="MreD"/>
    <property type="match status" value="1"/>
</dbReference>
<protein>
    <submittedName>
        <fullName evidence="9">Rod shape-determining protein MreD</fullName>
    </submittedName>
</protein>
<evidence type="ECO:0000256" key="5">
    <source>
        <dbReference type="ARBA" id="ARBA00022960"/>
    </source>
</evidence>
<dbReference type="OrthoDB" id="9796616at2"/>
<dbReference type="GO" id="GO:0008360">
    <property type="term" value="P:regulation of cell shape"/>
    <property type="evidence" value="ECO:0007669"/>
    <property type="project" value="UniProtKB-KW"/>
</dbReference>
<reference evidence="9 10" key="1">
    <citation type="submission" date="2018-01" db="EMBL/GenBank/DDBJ databases">
        <title>Genome Sequencing and Assembly of Anaerobacter polyendosporus strain CT4.</title>
        <authorList>
            <person name="Tachaapaikoon C."/>
            <person name="Sutheeworapong S."/>
            <person name="Jenjaroenpun P."/>
            <person name="Wongsurawat T."/>
            <person name="Nookeaw I."/>
            <person name="Cheawchanlertfa P."/>
            <person name="Kosugi A."/>
            <person name="Cheevadhanarak S."/>
            <person name="Ratanakhanokchai K."/>
        </authorList>
    </citation>
    <scope>NUCLEOTIDE SEQUENCE [LARGE SCALE GENOMIC DNA]</scope>
    <source>
        <strain evidence="9 10">CT4</strain>
    </source>
</reference>
<keyword evidence="6 8" id="KW-1133">Transmembrane helix</keyword>
<evidence type="ECO:0000256" key="2">
    <source>
        <dbReference type="ARBA" id="ARBA00007776"/>
    </source>
</evidence>
<dbReference type="NCBIfam" id="TIGR03426">
    <property type="entry name" value="shape_MreD"/>
    <property type="match status" value="1"/>
</dbReference>
<dbReference type="AlphaFoldDB" id="A0A3R5QS97"/>
<keyword evidence="10" id="KW-1185">Reference proteome</keyword>
<evidence type="ECO:0000313" key="10">
    <source>
        <dbReference type="Proteomes" id="UP000286268"/>
    </source>
</evidence>
<evidence type="ECO:0000256" key="1">
    <source>
        <dbReference type="ARBA" id="ARBA00004651"/>
    </source>
</evidence>
<dbReference type="GO" id="GO:0005886">
    <property type="term" value="C:plasma membrane"/>
    <property type="evidence" value="ECO:0007669"/>
    <property type="project" value="UniProtKB-SubCell"/>
</dbReference>
<feature type="transmembrane region" description="Helical" evidence="8">
    <location>
        <begin position="18"/>
        <end position="38"/>
    </location>
</feature>
<feature type="transmembrane region" description="Helical" evidence="8">
    <location>
        <begin position="82"/>
        <end position="101"/>
    </location>
</feature>
<organism evidence="9 10">
    <name type="scientific">Clostridium manihotivorum</name>
    <dbReference type="NCBI Taxonomy" id="2320868"/>
    <lineage>
        <taxon>Bacteria</taxon>
        <taxon>Bacillati</taxon>
        <taxon>Bacillota</taxon>
        <taxon>Clostridia</taxon>
        <taxon>Eubacteriales</taxon>
        <taxon>Clostridiaceae</taxon>
        <taxon>Clostridium</taxon>
    </lineage>
</organism>
<evidence type="ECO:0000256" key="4">
    <source>
        <dbReference type="ARBA" id="ARBA00022692"/>
    </source>
</evidence>
<comment type="similarity">
    <text evidence="2">Belongs to the MreD family.</text>
</comment>
<keyword evidence="7 8" id="KW-0472">Membrane</keyword>
<sequence>MRQKYNIRTKGDKQVKRVVLAVICLILLILDNSVVPFFSIMNGMPSILLCFAICFSIINGRWEATIVGAFSGMLQDIFFYKYYGINALINLFICLLASIVGENIFKNKKFIPVLSTFVLTILKILIAMLILYLAKVKVSLGYNILISAAYNMIIVFLIYSRVYKFSNKKYMKVQWKFNKDK</sequence>
<dbReference type="KEGG" id="cmah:C1I91_07560"/>
<dbReference type="EMBL" id="CP025746">
    <property type="protein sequence ID" value="QAA31504.1"/>
    <property type="molecule type" value="Genomic_DNA"/>
</dbReference>
<evidence type="ECO:0000256" key="3">
    <source>
        <dbReference type="ARBA" id="ARBA00022475"/>
    </source>
</evidence>
<proteinExistence type="inferred from homology"/>